<dbReference type="HOGENOM" id="CLU_2370812_0_0_5"/>
<evidence type="ECO:0000256" key="1">
    <source>
        <dbReference type="SAM" id="MobiDB-lite"/>
    </source>
</evidence>
<dbReference type="EnsemblBacteria" id="CAK03301">
    <property type="protein sequence ID" value="CAK03301"/>
    <property type="gene ID" value="pRL110351"/>
</dbReference>
<dbReference type="KEGG" id="rle:pRL110351"/>
<feature type="region of interest" description="Disordered" evidence="1">
    <location>
        <begin position="90"/>
        <end position="114"/>
    </location>
</feature>
<evidence type="ECO:0000313" key="2">
    <source>
        <dbReference type="EMBL" id="CAK03301.1"/>
    </source>
</evidence>
<dbReference type="Proteomes" id="UP000006575">
    <property type="component" value="Plasmid pRL11"/>
</dbReference>
<organism evidence="2 3">
    <name type="scientific">Rhizobium johnstonii (strain DSM 114642 / LMG 32736 / 3841)</name>
    <name type="common">Rhizobium leguminosarum bv. viciae</name>
    <dbReference type="NCBI Taxonomy" id="216596"/>
    <lineage>
        <taxon>Bacteria</taxon>
        <taxon>Pseudomonadati</taxon>
        <taxon>Pseudomonadota</taxon>
        <taxon>Alphaproteobacteria</taxon>
        <taxon>Hyphomicrobiales</taxon>
        <taxon>Rhizobiaceae</taxon>
        <taxon>Rhizobium/Agrobacterium group</taxon>
        <taxon>Rhizobium</taxon>
        <taxon>Rhizobium johnstonii</taxon>
    </lineage>
</organism>
<keyword evidence="3" id="KW-1185">Reference proteome</keyword>
<reference evidence="2 3" key="1">
    <citation type="journal article" date="2006" name="Genome Biol.">
        <title>The genome of Rhizobium leguminosarum has recognizable core and accessory components.</title>
        <authorList>
            <person name="Young J.W."/>
            <person name="Crossman L.C."/>
            <person name="Johnston A.W.B."/>
            <person name="Thomson N.R."/>
            <person name="Ghazoui Z.F."/>
            <person name="Hull K.H."/>
            <person name="Wexler M."/>
            <person name="Curson A.R.J."/>
            <person name="Todd J.D."/>
            <person name="Poole P.S."/>
            <person name="Mauchline T.H."/>
            <person name="East A.K."/>
            <person name="Quail M.A."/>
            <person name="Churcher C."/>
            <person name="Arrowsmith C."/>
            <person name="Cherevach A."/>
            <person name="Chillingworth T."/>
            <person name="Clarke K."/>
            <person name="Cronin A."/>
            <person name="Davis P."/>
            <person name="Fraser A."/>
            <person name="Hance Z."/>
            <person name="Hauser H."/>
            <person name="Jagels K."/>
            <person name="Moule S."/>
            <person name="Mungall K."/>
            <person name="Norbertczak H."/>
            <person name="Rabbinowitsch E."/>
            <person name="Sanders M."/>
            <person name="Simmonds M."/>
            <person name="Whitehead S."/>
            <person name="Parkhill J."/>
        </authorList>
    </citation>
    <scope>NUCLEOTIDE SEQUENCE [LARGE SCALE GENOMIC DNA]</scope>
    <source>
        <strain evidence="3">DSM 114642 / LMG 32736 / 3841</strain>
    </source>
</reference>
<proteinExistence type="predicted"/>
<name>Q1M638_RHIJ3</name>
<geneLocation type="plasmid" evidence="2 3">
    <name>pRL11</name>
</geneLocation>
<evidence type="ECO:0000313" key="3">
    <source>
        <dbReference type="Proteomes" id="UP000006575"/>
    </source>
</evidence>
<keyword evidence="2" id="KW-0614">Plasmid</keyword>
<feature type="region of interest" description="Disordered" evidence="1">
    <location>
        <begin position="1"/>
        <end position="20"/>
    </location>
</feature>
<dbReference type="EMBL" id="AM236085">
    <property type="protein sequence ID" value="CAK03301.1"/>
    <property type="molecule type" value="Genomic_DNA"/>
</dbReference>
<protein>
    <submittedName>
        <fullName evidence="2">Uncharacterized protein</fullName>
    </submittedName>
</protein>
<sequence length="114" mass="13133">MHNQRCAGTSIRSPKSSWINGSMATVRESRELHPKTLKDFLPGAALGAQVYDPRHETLMVWRNLQLIACIDDDRLEEFEVVNVNREIRKQAQFPPRRQRQRASTSPKLAPKRPT</sequence>
<dbReference type="AlphaFoldDB" id="Q1M638"/>
<gene>
    <name evidence="2" type="ordered locus">pRL110351</name>
</gene>
<accession>Q1M638</accession>